<proteinExistence type="predicted"/>
<sequence length="84" mass="9269">MRGKAESSNVLNKFGPSGHGEAQVQYLDGDFRVISPGTFVRCAITDVRIPLDELKYWSVDLQEAYATPTAVLQRHHPGVLKSQA</sequence>
<dbReference type="Proteomes" id="UP000198992">
    <property type="component" value="Unassembled WGS sequence"/>
</dbReference>
<name>A0A1H5FMN3_9BRAD</name>
<protein>
    <recommendedName>
        <fullName evidence="3">DUF2093 domain-containing protein</fullName>
    </recommendedName>
</protein>
<evidence type="ECO:0000313" key="2">
    <source>
        <dbReference type="Proteomes" id="UP000198992"/>
    </source>
</evidence>
<reference evidence="1 2" key="1">
    <citation type="submission" date="2016-10" db="EMBL/GenBank/DDBJ databases">
        <authorList>
            <person name="de Groot N.N."/>
        </authorList>
    </citation>
    <scope>NUCLEOTIDE SEQUENCE [LARGE SCALE GENOMIC DNA]</scope>
    <source>
        <strain evidence="1 2">MT12</strain>
    </source>
</reference>
<evidence type="ECO:0000313" key="1">
    <source>
        <dbReference type="EMBL" id="SEE04712.1"/>
    </source>
</evidence>
<gene>
    <name evidence="1" type="ORF">SAMN05444164_6720</name>
</gene>
<dbReference type="InterPro" id="IPR018661">
    <property type="entry name" value="DUF2093"/>
</dbReference>
<accession>A0A1H5FMN3</accession>
<dbReference type="AlphaFoldDB" id="A0A1H5FMN3"/>
<dbReference type="Pfam" id="PF09866">
    <property type="entry name" value="DUF2093"/>
    <property type="match status" value="1"/>
</dbReference>
<dbReference type="EMBL" id="FNTH01000001">
    <property type="protein sequence ID" value="SEE04712.1"/>
    <property type="molecule type" value="Genomic_DNA"/>
</dbReference>
<evidence type="ECO:0008006" key="3">
    <source>
        <dbReference type="Google" id="ProtNLM"/>
    </source>
</evidence>
<organism evidence="1 2">
    <name type="scientific">Bradyrhizobium erythrophlei</name>
    <dbReference type="NCBI Taxonomy" id="1437360"/>
    <lineage>
        <taxon>Bacteria</taxon>
        <taxon>Pseudomonadati</taxon>
        <taxon>Pseudomonadota</taxon>
        <taxon>Alphaproteobacteria</taxon>
        <taxon>Hyphomicrobiales</taxon>
        <taxon>Nitrobacteraceae</taxon>
        <taxon>Bradyrhizobium</taxon>
    </lineage>
</organism>